<organism evidence="1">
    <name type="scientific">viral metagenome</name>
    <dbReference type="NCBI Taxonomy" id="1070528"/>
    <lineage>
        <taxon>unclassified sequences</taxon>
        <taxon>metagenomes</taxon>
        <taxon>organismal metagenomes</taxon>
    </lineage>
</organism>
<dbReference type="InterPro" id="IPR043930">
    <property type="entry name" value="DUF5754"/>
</dbReference>
<dbReference type="Pfam" id="PF19058">
    <property type="entry name" value="DUF5754"/>
    <property type="match status" value="1"/>
</dbReference>
<protein>
    <submittedName>
        <fullName evidence="1">Uncharacterized protein</fullName>
    </submittedName>
</protein>
<name>A0A6C0KY72_9ZZZZ</name>
<sequence length="97" mass="11849">MPTIYDYSDPHTVYKKAQKYLGKNVLISFSDKPTKKFMVFNPHTNKWIHFGLMGYQDFTKHKDQKRRENYLRRTQNMKGEWRNNKYSANNLSRNILW</sequence>
<reference evidence="1" key="1">
    <citation type="journal article" date="2020" name="Nature">
        <title>Giant virus diversity and host interactions through global metagenomics.</title>
        <authorList>
            <person name="Schulz F."/>
            <person name="Roux S."/>
            <person name="Paez-Espino D."/>
            <person name="Jungbluth S."/>
            <person name="Walsh D.A."/>
            <person name="Denef V.J."/>
            <person name="McMahon K.D."/>
            <person name="Konstantinidis K.T."/>
            <person name="Eloe-Fadrosh E.A."/>
            <person name="Kyrpides N.C."/>
            <person name="Woyke T."/>
        </authorList>
    </citation>
    <scope>NUCLEOTIDE SEQUENCE</scope>
    <source>
        <strain evidence="1">GVMAG-S-3300013094-109</strain>
    </source>
</reference>
<dbReference type="AlphaFoldDB" id="A0A6C0KY72"/>
<proteinExistence type="predicted"/>
<accession>A0A6C0KY72</accession>
<dbReference type="EMBL" id="MN740991">
    <property type="protein sequence ID" value="QHU21620.1"/>
    <property type="molecule type" value="Genomic_DNA"/>
</dbReference>
<evidence type="ECO:0000313" key="1">
    <source>
        <dbReference type="EMBL" id="QHU21620.1"/>
    </source>
</evidence>